<dbReference type="Gene3D" id="3.10.450.50">
    <property type="match status" value="1"/>
</dbReference>
<sequence>MRSRYTAFVVGDAVYLHDTWHPGTRPAELTLDPQQRWSGLEIVDAVDGGEGDQRGVVEFRAAWRHGRDRGVLRERSRFVRQDGRWWYLDGRIDPT</sequence>
<feature type="domain" description="YchJ-like middle NTF2-like" evidence="1">
    <location>
        <begin position="1"/>
        <end position="90"/>
    </location>
</feature>
<evidence type="ECO:0000259" key="1">
    <source>
        <dbReference type="Pfam" id="PF17775"/>
    </source>
</evidence>
<accession>A0A0M2H7D2</accession>
<dbReference type="AlphaFoldDB" id="A0A0M2H7D2"/>
<protein>
    <recommendedName>
        <fullName evidence="1">YchJ-like middle NTF2-like domain-containing protein</fullName>
    </recommendedName>
</protein>
<dbReference type="InterPro" id="IPR032710">
    <property type="entry name" value="NTF2-like_dom_sf"/>
</dbReference>
<dbReference type="Pfam" id="PF17775">
    <property type="entry name" value="YchJ_M-like"/>
    <property type="match status" value="1"/>
</dbReference>
<evidence type="ECO:0000313" key="3">
    <source>
        <dbReference type="Proteomes" id="UP000034098"/>
    </source>
</evidence>
<gene>
    <name evidence="2" type="ORF">RS82_02001</name>
</gene>
<evidence type="ECO:0000313" key="2">
    <source>
        <dbReference type="EMBL" id="KJL42445.1"/>
    </source>
</evidence>
<dbReference type="InterPro" id="IPR048469">
    <property type="entry name" value="YchJ-like_M"/>
</dbReference>
<name>A0A0M2H7D2_MICTR</name>
<reference evidence="2 3" key="1">
    <citation type="submission" date="2015-02" db="EMBL/GenBank/DDBJ databases">
        <title>Draft genome sequences of ten Microbacterium spp. with emphasis on heavy metal contaminated environments.</title>
        <authorList>
            <person name="Corretto E."/>
        </authorList>
    </citation>
    <scope>NUCLEOTIDE SEQUENCE [LARGE SCALE GENOMIC DNA]</scope>
    <source>
        <strain evidence="2 3">DSM 8608</strain>
    </source>
</reference>
<dbReference type="EMBL" id="JYJA01000034">
    <property type="protein sequence ID" value="KJL42445.1"/>
    <property type="molecule type" value="Genomic_DNA"/>
</dbReference>
<organism evidence="2 3">
    <name type="scientific">Microbacterium trichothecenolyticum</name>
    <name type="common">Aureobacterium trichothecenolyticum</name>
    <dbReference type="NCBI Taxonomy" id="69370"/>
    <lineage>
        <taxon>Bacteria</taxon>
        <taxon>Bacillati</taxon>
        <taxon>Actinomycetota</taxon>
        <taxon>Actinomycetes</taxon>
        <taxon>Micrococcales</taxon>
        <taxon>Microbacteriaceae</taxon>
        <taxon>Microbacterium</taxon>
    </lineage>
</organism>
<dbReference type="Proteomes" id="UP000034098">
    <property type="component" value="Unassembled WGS sequence"/>
</dbReference>
<proteinExistence type="predicted"/>
<keyword evidence="3" id="KW-1185">Reference proteome</keyword>
<comment type="caution">
    <text evidence="2">The sequence shown here is derived from an EMBL/GenBank/DDBJ whole genome shotgun (WGS) entry which is preliminary data.</text>
</comment>
<dbReference type="PATRIC" id="fig|69370.6.peg.2034"/>
<dbReference type="SUPFAM" id="SSF54427">
    <property type="entry name" value="NTF2-like"/>
    <property type="match status" value="1"/>
</dbReference>